<evidence type="ECO:0000256" key="6">
    <source>
        <dbReference type="ARBA" id="ARBA00023136"/>
    </source>
</evidence>
<gene>
    <name evidence="13" type="ORF">NSO95_06130</name>
</gene>
<keyword evidence="3 8" id="KW-1134">Transmembrane beta strand</keyword>
<evidence type="ECO:0000256" key="4">
    <source>
        <dbReference type="ARBA" id="ARBA00022692"/>
    </source>
</evidence>
<dbReference type="PANTHER" id="PTHR47234:SF2">
    <property type="entry name" value="TONB-DEPENDENT RECEPTOR"/>
    <property type="match status" value="1"/>
</dbReference>
<protein>
    <submittedName>
        <fullName evidence="13">TonB-dependent receptor</fullName>
    </submittedName>
</protein>
<evidence type="ECO:0000313" key="13">
    <source>
        <dbReference type="EMBL" id="MCR2833515.1"/>
    </source>
</evidence>
<organism evidence="13 14">
    <name type="scientific">Parerythrobacter lacustris</name>
    <dbReference type="NCBI Taxonomy" id="2969984"/>
    <lineage>
        <taxon>Bacteria</taxon>
        <taxon>Pseudomonadati</taxon>
        <taxon>Pseudomonadota</taxon>
        <taxon>Alphaproteobacteria</taxon>
        <taxon>Sphingomonadales</taxon>
        <taxon>Erythrobacteraceae</taxon>
        <taxon>Parerythrobacter</taxon>
    </lineage>
</organism>
<keyword evidence="13" id="KW-0675">Receptor</keyword>
<name>A0ABT1XPB6_9SPHN</name>
<dbReference type="Gene3D" id="2.40.170.20">
    <property type="entry name" value="TonB-dependent receptor, beta-barrel domain"/>
    <property type="match status" value="1"/>
</dbReference>
<dbReference type="Pfam" id="PF00593">
    <property type="entry name" value="TonB_dep_Rec_b-barrel"/>
    <property type="match status" value="1"/>
</dbReference>
<dbReference type="PROSITE" id="PS52016">
    <property type="entry name" value="TONB_DEPENDENT_REC_3"/>
    <property type="match status" value="1"/>
</dbReference>
<comment type="similarity">
    <text evidence="8 9">Belongs to the TonB-dependent receptor family.</text>
</comment>
<keyword evidence="6 8" id="KW-0472">Membrane</keyword>
<keyword evidence="2 8" id="KW-0813">Transport</keyword>
<dbReference type="Proteomes" id="UP001206067">
    <property type="component" value="Unassembled WGS sequence"/>
</dbReference>
<dbReference type="PANTHER" id="PTHR47234">
    <property type="match status" value="1"/>
</dbReference>
<evidence type="ECO:0000259" key="12">
    <source>
        <dbReference type="Pfam" id="PF07715"/>
    </source>
</evidence>
<evidence type="ECO:0000256" key="3">
    <source>
        <dbReference type="ARBA" id="ARBA00022452"/>
    </source>
</evidence>
<evidence type="ECO:0000256" key="8">
    <source>
        <dbReference type="PROSITE-ProRule" id="PRU01360"/>
    </source>
</evidence>
<dbReference type="EMBL" id="JANKHH010000003">
    <property type="protein sequence ID" value="MCR2833515.1"/>
    <property type="molecule type" value="Genomic_DNA"/>
</dbReference>
<evidence type="ECO:0000313" key="14">
    <source>
        <dbReference type="Proteomes" id="UP001206067"/>
    </source>
</evidence>
<evidence type="ECO:0000256" key="9">
    <source>
        <dbReference type="RuleBase" id="RU003357"/>
    </source>
</evidence>
<dbReference type="InterPro" id="IPR000531">
    <property type="entry name" value="Beta-barrel_TonB"/>
</dbReference>
<sequence length="986" mass="105596">MQSKTRYLLSSTLAVPLLTAAGSPALAQDAEIDEKEVIVVTGTYIRGQTEDGSLPVEVYSADELAQRGIDSPLELVRSLPSVGITLGESNQYAAGGSQGVGSINLRSLGRERTLVLMNGRRFFNEPGDGAADTNLVPMFALERVEVLKDGASTTYGSDAIAGVANFVTRKNFDGVEIGGNYQFVKGSDGNWQASILAGKDFGAANIMVGFGYQHRSELDTGERDFTVQPYAVNPSGWSFLSDVGTYIPKRGSITQGPAGTTLGLAVDGRLADSCSALGGLNGTFPSGASNFPVCRYTYIPFVNLIEKEDRYQAYAQLDVDLSDSLRFIADALYSHTEVPELGYSPSYPPTQGPRGPGTSQAFFVPRANPGFNPFLAQTFAPGNPAYLANYASILFFRPFALTGNPLDEEGAGEGGAFNDAWRVTAGFEKEFGPNLKAELYSTFLRSSRRAFSYDIIGDRLQRALNGFGGEGCSGTVAGANGCQWFNPFVNSRPENPITGAANPNFIPGTENNPSVIEWMRAENGTKAHEELFVVDFVVSGEFELGIPVSYAVGAQYRDSTFVSRPLNRFSDPDAYPCAIENDRSCLDSSTDTNFPVGAFIFLGQYPTANLSQSVYAVFAEAQIEPFDGLEINGAIRYEDYGGNVGSTINPKVSVRWQVTDWLALRGSVGDTFRGPLPGDLTTSGTSAVAGINVLGNNFKATDTIGNPDLKPETALTYNAGAILEAGGFTITADYWTYEFKGRFANLPIQAIAAQVAPGGTNGQQSVNCASPFTQFVVFQGGVCNSSTIGLDISRIQTQTVNGPDVTLRGLDFGINYSNEFGNISVDAGANATHVLEYEFSDFVFNGLTFSQGYDAVGFANYDRAPGTVSPWRGNAYLSLGFGPVTATYNVQYIDGVTDNRCPENGPCASTPEFGPTDFGREVGSYTQQDLLFSIDLDTAGLDLTLTGGIENIFDEDPPAARLEYSYDPFIGSALGRTFKLGTRVRF</sequence>
<dbReference type="SUPFAM" id="SSF56935">
    <property type="entry name" value="Porins"/>
    <property type="match status" value="1"/>
</dbReference>
<dbReference type="Pfam" id="PF07715">
    <property type="entry name" value="Plug"/>
    <property type="match status" value="1"/>
</dbReference>
<reference evidence="13 14" key="1">
    <citation type="submission" date="2022-08" db="EMBL/GenBank/DDBJ databases">
        <title>Polyphasic taxonomy analysis of Qipengyuania sp.RS5-5.</title>
        <authorList>
            <person name="Xamxidin M."/>
            <person name="Wu M."/>
        </authorList>
    </citation>
    <scope>NUCLEOTIDE SEQUENCE [LARGE SCALE GENOMIC DNA]</scope>
    <source>
        <strain evidence="13 14">RS5-5</strain>
    </source>
</reference>
<evidence type="ECO:0000256" key="5">
    <source>
        <dbReference type="ARBA" id="ARBA00023077"/>
    </source>
</evidence>
<dbReference type="InterPro" id="IPR037066">
    <property type="entry name" value="Plug_dom_sf"/>
</dbReference>
<feature type="chain" id="PRO_5046191768" evidence="10">
    <location>
        <begin position="28"/>
        <end position="986"/>
    </location>
</feature>
<keyword evidence="4 8" id="KW-0812">Transmembrane</keyword>
<accession>A0ABT1XPB6</accession>
<dbReference type="Gene3D" id="2.170.130.10">
    <property type="entry name" value="TonB-dependent receptor, plug domain"/>
    <property type="match status" value="1"/>
</dbReference>
<evidence type="ECO:0000259" key="11">
    <source>
        <dbReference type="Pfam" id="PF00593"/>
    </source>
</evidence>
<comment type="subcellular location">
    <subcellularLocation>
        <location evidence="1 8">Cell outer membrane</location>
        <topology evidence="1 8">Multi-pass membrane protein</topology>
    </subcellularLocation>
</comment>
<feature type="signal peptide" evidence="10">
    <location>
        <begin position="1"/>
        <end position="27"/>
    </location>
</feature>
<keyword evidence="7 8" id="KW-0998">Cell outer membrane</keyword>
<comment type="caution">
    <text evidence="13">The sequence shown here is derived from an EMBL/GenBank/DDBJ whole genome shotgun (WGS) entry which is preliminary data.</text>
</comment>
<evidence type="ECO:0000256" key="7">
    <source>
        <dbReference type="ARBA" id="ARBA00023237"/>
    </source>
</evidence>
<dbReference type="RefSeq" id="WP_257595281.1">
    <property type="nucleotide sequence ID" value="NZ_JANKHH010000003.1"/>
</dbReference>
<feature type="domain" description="TonB-dependent receptor-like beta-barrel" evidence="11">
    <location>
        <begin position="409"/>
        <end position="952"/>
    </location>
</feature>
<feature type="domain" description="TonB-dependent receptor plug" evidence="12">
    <location>
        <begin position="52"/>
        <end position="163"/>
    </location>
</feature>
<evidence type="ECO:0000256" key="1">
    <source>
        <dbReference type="ARBA" id="ARBA00004571"/>
    </source>
</evidence>
<dbReference type="InterPro" id="IPR036942">
    <property type="entry name" value="Beta-barrel_TonB_sf"/>
</dbReference>
<keyword evidence="14" id="KW-1185">Reference proteome</keyword>
<dbReference type="InterPro" id="IPR039426">
    <property type="entry name" value="TonB-dep_rcpt-like"/>
</dbReference>
<evidence type="ECO:0000256" key="10">
    <source>
        <dbReference type="SAM" id="SignalP"/>
    </source>
</evidence>
<dbReference type="InterPro" id="IPR012910">
    <property type="entry name" value="Plug_dom"/>
</dbReference>
<evidence type="ECO:0000256" key="2">
    <source>
        <dbReference type="ARBA" id="ARBA00022448"/>
    </source>
</evidence>
<proteinExistence type="inferred from homology"/>
<keyword evidence="5 9" id="KW-0798">TonB box</keyword>
<keyword evidence="10" id="KW-0732">Signal</keyword>